<evidence type="ECO:0000259" key="2">
    <source>
        <dbReference type="Pfam" id="PF01757"/>
    </source>
</evidence>
<accession>A0A3E0VN90</accession>
<proteinExistence type="predicted"/>
<dbReference type="AlphaFoldDB" id="A0A3E0VN90"/>
<keyword evidence="1" id="KW-0812">Transmembrane</keyword>
<dbReference type="GO" id="GO:0016747">
    <property type="term" value="F:acyltransferase activity, transferring groups other than amino-acyl groups"/>
    <property type="evidence" value="ECO:0007669"/>
    <property type="project" value="InterPro"/>
</dbReference>
<dbReference type="OrthoDB" id="3404679at2"/>
<evidence type="ECO:0000256" key="1">
    <source>
        <dbReference type="SAM" id="Phobius"/>
    </source>
</evidence>
<protein>
    <recommendedName>
        <fullName evidence="6">Acyltransferase</fullName>
    </recommendedName>
</protein>
<feature type="domain" description="Acyltransferase 3" evidence="2">
    <location>
        <begin position="11"/>
        <end position="370"/>
    </location>
</feature>
<feature type="transmembrane region" description="Helical" evidence="1">
    <location>
        <begin position="266"/>
        <end position="283"/>
    </location>
</feature>
<evidence type="ECO:0000313" key="5">
    <source>
        <dbReference type="Proteomes" id="UP000256709"/>
    </source>
</evidence>
<evidence type="ECO:0000313" key="4">
    <source>
        <dbReference type="EMBL" id="RFA11454.1"/>
    </source>
</evidence>
<keyword evidence="1" id="KW-0472">Membrane</keyword>
<dbReference type="InterPro" id="IPR043968">
    <property type="entry name" value="SGNH"/>
</dbReference>
<dbReference type="InterPro" id="IPR002656">
    <property type="entry name" value="Acyl_transf_3_dom"/>
</dbReference>
<sequence length="776" mass="82958">MPKKASSFRGDLEGIRGIALVIILFTHLIEFPTGGFVALDIFFVLSGYLITGLLLREYRLTGTISLNGFYRRRIRRLMPSAMLVLVATSLAGLFVFILPRAVQTLWDAFWSLLLVSNWNFALTGTDYFATTLPQSPLLHFWSLSVEEQFYLFWPAIVLGLLIVGAGARSAGRRRVAPAAPIAPADPTLRPRSTSRRRPPAQSFRPLILGIAVVSLLSFAWGVIQADAAPQVSYLSTLTRIWELGAGALLCFTVPLASKIPAMLRPVLAWGGLVVILVCAFVYTPALHYPGFWCLIPVASTVLIIVAGMGGDSHLVITTNPVARYLGKISYTSYLWHWPIFIFFGVLFGRESPVYLFAAMPLSLAVAALTTRFVEDPIRHSSWLEPRLHHRDTDPRARHHRRTDPGTRSRRIRIGFAVAGVTVAVALIGVIALAPRTQVASLPVASVVDPGSLPVEPGATSTAAAAAAAAAAPAAGTASSVGSAQKVLTDAITVGLTTADWPSDLTPGLDKLDLGALAPQWVEDGCLDVSDENVTKCVYGDASLGKTAVLLGDSAAISYMPGLIPALGSLGYRVQALTHSECTFANVQVLGQSKDGAAAPGFPAVCDDHRAWSIDKTLQLKPDLVIVTDAESEVSSMVITGDDKRFEALQAGVTDSLSKIEPLGVPVVMLAGPPATIPLSDCATRINHPSDCTKPISNTWLKQLNVTQKAAAEVSATSAQPVSVVDTRLWFCAENTSCPPFAGTTIIRGDVLHLTAVYARMLEPILTATLRSLLPPA</sequence>
<dbReference type="EMBL" id="NBXA01000023">
    <property type="protein sequence ID" value="RFA11454.1"/>
    <property type="molecule type" value="Genomic_DNA"/>
</dbReference>
<feature type="transmembrane region" description="Helical" evidence="1">
    <location>
        <begin position="77"/>
        <end position="98"/>
    </location>
</feature>
<feature type="transmembrane region" description="Helical" evidence="1">
    <location>
        <begin position="205"/>
        <end position="223"/>
    </location>
</feature>
<feature type="transmembrane region" description="Helical" evidence="1">
    <location>
        <begin position="243"/>
        <end position="259"/>
    </location>
</feature>
<reference evidence="4 5" key="1">
    <citation type="submission" date="2017-04" db="EMBL/GenBank/DDBJ databases">
        <title>Comparative genome analysis of Subtercola boreus.</title>
        <authorList>
            <person name="Cho Y.-J."/>
            <person name="Cho A."/>
            <person name="Kim O.-S."/>
            <person name="Lee J.-I."/>
        </authorList>
    </citation>
    <scope>NUCLEOTIDE SEQUENCE [LARGE SCALE GENOMIC DNA]</scope>
    <source>
        <strain evidence="4 5">P27444</strain>
    </source>
</reference>
<feature type="transmembrane region" description="Helical" evidence="1">
    <location>
        <begin position="12"/>
        <end position="29"/>
    </location>
</feature>
<name>A0A3E0VN90_9MICO</name>
<feature type="transmembrane region" description="Helical" evidence="1">
    <location>
        <begin position="289"/>
        <end position="309"/>
    </location>
</feature>
<dbReference type="GO" id="GO:0009103">
    <property type="term" value="P:lipopolysaccharide biosynthetic process"/>
    <property type="evidence" value="ECO:0007669"/>
    <property type="project" value="TreeGrafter"/>
</dbReference>
<dbReference type="RefSeq" id="WP_116283524.1">
    <property type="nucleotide sequence ID" value="NZ_NBXA01000023.1"/>
</dbReference>
<dbReference type="Pfam" id="PF01757">
    <property type="entry name" value="Acyl_transf_3"/>
    <property type="match status" value="1"/>
</dbReference>
<evidence type="ECO:0008006" key="6">
    <source>
        <dbReference type="Google" id="ProtNLM"/>
    </source>
</evidence>
<organism evidence="4 5">
    <name type="scientific">Subtercola boreus</name>
    <dbReference type="NCBI Taxonomy" id="120213"/>
    <lineage>
        <taxon>Bacteria</taxon>
        <taxon>Bacillati</taxon>
        <taxon>Actinomycetota</taxon>
        <taxon>Actinomycetes</taxon>
        <taxon>Micrococcales</taxon>
        <taxon>Microbacteriaceae</taxon>
        <taxon>Subtercola</taxon>
    </lineage>
</organism>
<feature type="transmembrane region" description="Helical" evidence="1">
    <location>
        <begin position="35"/>
        <end position="56"/>
    </location>
</feature>
<feature type="transmembrane region" description="Helical" evidence="1">
    <location>
        <begin position="330"/>
        <end position="347"/>
    </location>
</feature>
<feature type="transmembrane region" description="Helical" evidence="1">
    <location>
        <begin position="149"/>
        <end position="167"/>
    </location>
</feature>
<dbReference type="PANTHER" id="PTHR23028:SF53">
    <property type="entry name" value="ACYL_TRANSF_3 DOMAIN-CONTAINING PROTEIN"/>
    <property type="match status" value="1"/>
</dbReference>
<dbReference type="InterPro" id="IPR050879">
    <property type="entry name" value="Acyltransferase_3"/>
</dbReference>
<feature type="domain" description="SGNH" evidence="3">
    <location>
        <begin position="532"/>
        <end position="765"/>
    </location>
</feature>
<evidence type="ECO:0000259" key="3">
    <source>
        <dbReference type="Pfam" id="PF19040"/>
    </source>
</evidence>
<dbReference type="Proteomes" id="UP000256709">
    <property type="component" value="Unassembled WGS sequence"/>
</dbReference>
<dbReference type="PANTHER" id="PTHR23028">
    <property type="entry name" value="ACETYLTRANSFERASE"/>
    <property type="match status" value="1"/>
</dbReference>
<dbReference type="GO" id="GO:0016020">
    <property type="term" value="C:membrane"/>
    <property type="evidence" value="ECO:0007669"/>
    <property type="project" value="TreeGrafter"/>
</dbReference>
<feature type="transmembrane region" description="Helical" evidence="1">
    <location>
        <begin position="413"/>
        <end position="433"/>
    </location>
</feature>
<gene>
    <name evidence="4" type="ORF">B7R21_12120</name>
</gene>
<feature type="transmembrane region" description="Helical" evidence="1">
    <location>
        <begin position="353"/>
        <end position="373"/>
    </location>
</feature>
<comment type="caution">
    <text evidence="4">The sequence shown here is derived from an EMBL/GenBank/DDBJ whole genome shotgun (WGS) entry which is preliminary data.</text>
</comment>
<keyword evidence="1" id="KW-1133">Transmembrane helix</keyword>
<dbReference type="Pfam" id="PF19040">
    <property type="entry name" value="SGNH"/>
    <property type="match status" value="1"/>
</dbReference>